<dbReference type="GO" id="GO:0016787">
    <property type="term" value="F:hydrolase activity"/>
    <property type="evidence" value="ECO:0007669"/>
    <property type="project" value="UniProtKB-KW"/>
</dbReference>
<feature type="signal peptide" evidence="2">
    <location>
        <begin position="1"/>
        <end position="24"/>
    </location>
</feature>
<keyword evidence="5" id="KW-1185">Reference proteome</keyword>
<proteinExistence type="predicted"/>
<sequence>MNRRELLKSSALAALSLASGVAAAATPAAVGRLDLARSAFVFIEFQNEWLDPAGPLNRLMKDRALFESAVSNSAAILARAREASANIVHAGLTLAGDPDYLVFAGGRGKSGLKGAIPGAGTWIGQDRVRFPEPFTPRRGEFVVAGRSGASVITNSNLDPYLRNNRVDHLYLMGFALHVCVESTLRHAHDLGYEVTVVSDAAPAFTAQQQEHVIEHVIHHFGRSVTTAELLAGLAGERSPA</sequence>
<dbReference type="InterPro" id="IPR050272">
    <property type="entry name" value="Isochorismatase-like_hydrls"/>
</dbReference>
<dbReference type="CDD" id="cd00431">
    <property type="entry name" value="cysteine_hydrolases"/>
    <property type="match status" value="1"/>
</dbReference>
<dbReference type="OrthoDB" id="9781985at2"/>
<accession>N6XZA9</accession>
<evidence type="ECO:0000313" key="4">
    <source>
        <dbReference type="EMBL" id="ENO84590.1"/>
    </source>
</evidence>
<comment type="caution">
    <text evidence="4">The sequence shown here is derived from an EMBL/GenBank/DDBJ whole genome shotgun (WGS) entry which is preliminary data.</text>
</comment>
<feature type="chain" id="PRO_5004127972" evidence="2">
    <location>
        <begin position="25"/>
        <end position="240"/>
    </location>
</feature>
<dbReference type="SUPFAM" id="SSF52499">
    <property type="entry name" value="Isochorismatase-like hydrolases"/>
    <property type="match status" value="1"/>
</dbReference>
<keyword evidence="2" id="KW-0732">Signal</keyword>
<dbReference type="RefSeq" id="WP_004344781.1">
    <property type="nucleotide sequence ID" value="NZ_AMXE01000101.1"/>
</dbReference>
<dbReference type="InterPro" id="IPR000868">
    <property type="entry name" value="Isochorismatase-like_dom"/>
</dbReference>
<protein>
    <submittedName>
        <fullName evidence="4">Isochorismatase hydrolase</fullName>
    </submittedName>
</protein>
<evidence type="ECO:0000256" key="2">
    <source>
        <dbReference type="SAM" id="SignalP"/>
    </source>
</evidence>
<name>N6XZA9_THAL4</name>
<dbReference type="InterPro" id="IPR036380">
    <property type="entry name" value="Isochorismatase-like_sf"/>
</dbReference>
<dbReference type="Pfam" id="PF00857">
    <property type="entry name" value="Isochorismatase"/>
    <property type="match status" value="1"/>
</dbReference>
<dbReference type="Gene3D" id="3.40.50.850">
    <property type="entry name" value="Isochorismatase-like"/>
    <property type="match status" value="1"/>
</dbReference>
<evidence type="ECO:0000259" key="3">
    <source>
        <dbReference type="Pfam" id="PF00857"/>
    </source>
</evidence>
<feature type="domain" description="Isochorismatase-like" evidence="3">
    <location>
        <begin position="38"/>
        <end position="228"/>
    </location>
</feature>
<dbReference type="STRING" id="1123367.GCA_000621305_02210"/>
<keyword evidence="1 4" id="KW-0378">Hydrolase</keyword>
<dbReference type="AlphaFoldDB" id="N6XZA9"/>
<dbReference type="EMBL" id="AMXE01000101">
    <property type="protein sequence ID" value="ENO84590.1"/>
    <property type="molecule type" value="Genomic_DNA"/>
</dbReference>
<gene>
    <name evidence="4" type="ORF">C666_17065</name>
</gene>
<dbReference type="PANTHER" id="PTHR43540">
    <property type="entry name" value="PEROXYUREIDOACRYLATE/UREIDOACRYLATE AMIDOHYDROLASE-RELATED"/>
    <property type="match status" value="1"/>
</dbReference>
<evidence type="ECO:0000256" key="1">
    <source>
        <dbReference type="ARBA" id="ARBA00022801"/>
    </source>
</evidence>
<dbReference type="Proteomes" id="UP000013232">
    <property type="component" value="Unassembled WGS sequence"/>
</dbReference>
<dbReference type="eggNOG" id="COG1335">
    <property type="taxonomic scope" value="Bacteria"/>
</dbReference>
<organism evidence="4 5">
    <name type="scientific">Thauera linaloolentis (strain DSM 12138 / JCM 21573 / CCUG 41526 / CIP 105981 / IAM 15112 / NBRC 102519 / 47Lol)</name>
    <dbReference type="NCBI Taxonomy" id="1123367"/>
    <lineage>
        <taxon>Bacteria</taxon>
        <taxon>Pseudomonadati</taxon>
        <taxon>Pseudomonadota</taxon>
        <taxon>Betaproteobacteria</taxon>
        <taxon>Rhodocyclales</taxon>
        <taxon>Zoogloeaceae</taxon>
        <taxon>Thauera</taxon>
    </lineage>
</organism>
<reference evidence="4 5" key="1">
    <citation type="submission" date="2012-09" db="EMBL/GenBank/DDBJ databases">
        <title>Draft Genome Sequences of 6 Strains from Genus Thauera.</title>
        <authorList>
            <person name="Liu B."/>
            <person name="Shapleigh J.P."/>
            <person name="Frostegard A.H."/>
        </authorList>
    </citation>
    <scope>NUCLEOTIDE SEQUENCE [LARGE SCALE GENOMIC DNA]</scope>
    <source>
        <strain evidence="5">47Lol / DSM 12138</strain>
    </source>
</reference>
<evidence type="ECO:0000313" key="5">
    <source>
        <dbReference type="Proteomes" id="UP000013232"/>
    </source>
</evidence>